<dbReference type="PANTHER" id="PTHR43861">
    <property type="entry name" value="TRANS-ACONITATE 2-METHYLTRANSFERASE-RELATED"/>
    <property type="match status" value="1"/>
</dbReference>
<dbReference type="GO" id="GO:0008168">
    <property type="term" value="F:methyltransferase activity"/>
    <property type="evidence" value="ECO:0007669"/>
    <property type="project" value="UniProtKB-KW"/>
</dbReference>
<dbReference type="InterPro" id="IPR041698">
    <property type="entry name" value="Methyltransf_25"/>
</dbReference>
<organism evidence="4 5">
    <name type="scientific">Zunongwangia pacifica</name>
    <dbReference type="NCBI Taxonomy" id="2911062"/>
    <lineage>
        <taxon>Bacteria</taxon>
        <taxon>Pseudomonadati</taxon>
        <taxon>Bacteroidota</taxon>
        <taxon>Flavobacteriia</taxon>
        <taxon>Flavobacteriales</taxon>
        <taxon>Flavobacteriaceae</taxon>
        <taxon>Zunongwangia</taxon>
    </lineage>
</organism>
<comment type="caution">
    <text evidence="4">The sequence shown here is derived from an EMBL/GenBank/DDBJ whole genome shotgun (WGS) entry which is preliminary data.</text>
</comment>
<protein>
    <submittedName>
        <fullName evidence="4">Class I SAM-dependent methyltransferase</fullName>
    </submittedName>
</protein>
<dbReference type="AlphaFoldDB" id="A0A9X2A2C2"/>
<keyword evidence="1 4" id="KW-0489">Methyltransferase</keyword>
<evidence type="ECO:0000256" key="2">
    <source>
        <dbReference type="ARBA" id="ARBA00022679"/>
    </source>
</evidence>
<evidence type="ECO:0000313" key="5">
    <source>
        <dbReference type="Proteomes" id="UP001139521"/>
    </source>
</evidence>
<dbReference type="InterPro" id="IPR029063">
    <property type="entry name" value="SAM-dependent_MTases_sf"/>
</dbReference>
<dbReference type="EMBL" id="JAKHSK010000061">
    <property type="protein sequence ID" value="MCL6220856.1"/>
    <property type="molecule type" value="Genomic_DNA"/>
</dbReference>
<dbReference type="PANTHER" id="PTHR43861:SF1">
    <property type="entry name" value="TRANS-ACONITATE 2-METHYLTRANSFERASE"/>
    <property type="match status" value="1"/>
</dbReference>
<dbReference type="RefSeq" id="WP_249603534.1">
    <property type="nucleotide sequence ID" value="NZ_JAKHSK010000061.1"/>
</dbReference>
<dbReference type="GO" id="GO:0032259">
    <property type="term" value="P:methylation"/>
    <property type="evidence" value="ECO:0007669"/>
    <property type="project" value="UniProtKB-KW"/>
</dbReference>
<name>A0A9X2A2C2_9FLAO</name>
<dbReference type="Gene3D" id="3.40.50.150">
    <property type="entry name" value="Vaccinia Virus protein VP39"/>
    <property type="match status" value="1"/>
</dbReference>
<reference evidence="4" key="1">
    <citation type="submission" date="2022-01" db="EMBL/GenBank/DDBJ databases">
        <title>Genome sequencing of Zunongwangia sp. M21534 genome.</title>
        <authorList>
            <person name="Chen Y."/>
            <person name="Dong C."/>
            <person name="Shao Z."/>
        </authorList>
    </citation>
    <scope>NUCLEOTIDE SEQUENCE</scope>
    <source>
        <strain evidence="4">MCCC M21534</strain>
    </source>
</reference>
<sequence>MKKISKKSTVDEIKTRFDNDVERFSQVETGQQTTMDASYTMELITDSIMAYSPNIKTVLDVGCGAGNYTLKLLSKKAPLNCTLLDLSLPMLQRAQERVEAVNSGTVTLVQEDIRTAVLPENSYCTIIASAVLHHLRDDADWETVFSKLYRLLKPGGSLWISDLIVQETPGIQQLLFNERYGNYLTHLKDEAFRDRVFDYIEKEDSPRSFNYQFKLLERVGFRHIELLHKNACFAAFGAIK</sequence>
<dbReference type="Pfam" id="PF13649">
    <property type="entry name" value="Methyltransf_25"/>
    <property type="match status" value="1"/>
</dbReference>
<gene>
    <name evidence="4" type="ORF">L1967_21410</name>
</gene>
<keyword evidence="2" id="KW-0808">Transferase</keyword>
<keyword evidence="5" id="KW-1185">Reference proteome</keyword>
<dbReference type="Proteomes" id="UP001139521">
    <property type="component" value="Unassembled WGS sequence"/>
</dbReference>
<evidence type="ECO:0000259" key="3">
    <source>
        <dbReference type="Pfam" id="PF13649"/>
    </source>
</evidence>
<evidence type="ECO:0000313" key="4">
    <source>
        <dbReference type="EMBL" id="MCL6220856.1"/>
    </source>
</evidence>
<evidence type="ECO:0000256" key="1">
    <source>
        <dbReference type="ARBA" id="ARBA00022603"/>
    </source>
</evidence>
<dbReference type="SUPFAM" id="SSF53335">
    <property type="entry name" value="S-adenosyl-L-methionine-dependent methyltransferases"/>
    <property type="match status" value="1"/>
</dbReference>
<proteinExistence type="predicted"/>
<feature type="domain" description="Methyltransferase" evidence="3">
    <location>
        <begin position="58"/>
        <end position="156"/>
    </location>
</feature>
<dbReference type="CDD" id="cd02440">
    <property type="entry name" value="AdoMet_MTases"/>
    <property type="match status" value="1"/>
</dbReference>
<accession>A0A9X2A2C2</accession>